<evidence type="ECO:0000313" key="12">
    <source>
        <dbReference type="EMBL" id="MBC8532193.1"/>
    </source>
</evidence>
<comment type="subcellular location">
    <subcellularLocation>
        <location evidence="1">Cell membrane</location>
        <topology evidence="1">Multi-pass membrane protein</topology>
    </subcellularLocation>
</comment>
<proteinExistence type="predicted"/>
<dbReference type="Gene3D" id="1.20.1560.10">
    <property type="entry name" value="ABC transporter type 1, transmembrane domain"/>
    <property type="match status" value="1"/>
</dbReference>
<comment type="caution">
    <text evidence="12">The sequence shown here is derived from an EMBL/GenBank/DDBJ whole genome shotgun (WGS) entry which is preliminary data.</text>
</comment>
<reference evidence="12" key="1">
    <citation type="submission" date="2020-08" db="EMBL/GenBank/DDBJ databases">
        <title>Genome public.</title>
        <authorList>
            <person name="Liu C."/>
            <person name="Sun Q."/>
        </authorList>
    </citation>
    <scope>NUCLEOTIDE SEQUENCE</scope>
    <source>
        <strain evidence="12">NSJ-53</strain>
    </source>
</reference>
<dbReference type="FunFam" id="3.40.50.300:FF:000854">
    <property type="entry name" value="Multidrug ABC transporter ATP-binding protein"/>
    <property type="match status" value="1"/>
</dbReference>
<evidence type="ECO:0000256" key="3">
    <source>
        <dbReference type="ARBA" id="ARBA00022475"/>
    </source>
</evidence>
<evidence type="ECO:0000256" key="7">
    <source>
        <dbReference type="ARBA" id="ARBA00022989"/>
    </source>
</evidence>
<keyword evidence="6 12" id="KW-0067">ATP-binding</keyword>
<keyword evidence="4 9" id="KW-0812">Transmembrane</keyword>
<organism evidence="12 13">
    <name type="scientific">Gehongia tenuis</name>
    <dbReference type="NCBI Taxonomy" id="2763655"/>
    <lineage>
        <taxon>Bacteria</taxon>
        <taxon>Bacillati</taxon>
        <taxon>Bacillota</taxon>
        <taxon>Clostridia</taxon>
        <taxon>Christensenellales</taxon>
        <taxon>Christensenellaceae</taxon>
        <taxon>Gehongia</taxon>
    </lineage>
</organism>
<dbReference type="GO" id="GO:0015421">
    <property type="term" value="F:ABC-type oligopeptide transporter activity"/>
    <property type="evidence" value="ECO:0007669"/>
    <property type="project" value="TreeGrafter"/>
</dbReference>
<evidence type="ECO:0000256" key="5">
    <source>
        <dbReference type="ARBA" id="ARBA00022741"/>
    </source>
</evidence>
<name>A0A926D5P0_9FIRM</name>
<dbReference type="EMBL" id="JACRSR010000005">
    <property type="protein sequence ID" value="MBC8532193.1"/>
    <property type="molecule type" value="Genomic_DNA"/>
</dbReference>
<feature type="transmembrane region" description="Helical" evidence="9">
    <location>
        <begin position="127"/>
        <end position="150"/>
    </location>
</feature>
<feature type="domain" description="ABC transporter" evidence="10">
    <location>
        <begin position="334"/>
        <end position="569"/>
    </location>
</feature>
<dbReference type="InterPro" id="IPR011527">
    <property type="entry name" value="ABC1_TM_dom"/>
</dbReference>
<keyword evidence="3" id="KW-1003">Cell membrane</keyword>
<dbReference type="PANTHER" id="PTHR43394:SF1">
    <property type="entry name" value="ATP-BINDING CASSETTE SUB-FAMILY B MEMBER 10, MITOCHONDRIAL"/>
    <property type="match status" value="1"/>
</dbReference>
<keyword evidence="8 9" id="KW-0472">Membrane</keyword>
<dbReference type="PROSITE" id="PS50929">
    <property type="entry name" value="ABC_TM1F"/>
    <property type="match status" value="1"/>
</dbReference>
<feature type="transmembrane region" description="Helical" evidence="9">
    <location>
        <begin position="12"/>
        <end position="32"/>
    </location>
</feature>
<dbReference type="SUPFAM" id="SSF90123">
    <property type="entry name" value="ABC transporter transmembrane region"/>
    <property type="match status" value="1"/>
</dbReference>
<dbReference type="PANTHER" id="PTHR43394">
    <property type="entry name" value="ATP-DEPENDENT PERMEASE MDL1, MITOCHONDRIAL"/>
    <property type="match status" value="1"/>
</dbReference>
<evidence type="ECO:0000256" key="8">
    <source>
        <dbReference type="ARBA" id="ARBA00023136"/>
    </source>
</evidence>
<keyword evidence="13" id="KW-1185">Reference proteome</keyword>
<dbReference type="Pfam" id="PF00005">
    <property type="entry name" value="ABC_tran"/>
    <property type="match status" value="1"/>
</dbReference>
<dbReference type="RefSeq" id="WP_249317308.1">
    <property type="nucleotide sequence ID" value="NZ_JACRSR010000005.1"/>
</dbReference>
<evidence type="ECO:0000259" key="11">
    <source>
        <dbReference type="PROSITE" id="PS50929"/>
    </source>
</evidence>
<feature type="domain" description="ABC transmembrane type-1" evidence="11">
    <location>
        <begin position="16"/>
        <end position="299"/>
    </location>
</feature>
<dbReference type="InterPro" id="IPR003593">
    <property type="entry name" value="AAA+_ATPase"/>
</dbReference>
<dbReference type="PROSITE" id="PS50893">
    <property type="entry name" value="ABC_TRANSPORTER_2"/>
    <property type="match status" value="1"/>
</dbReference>
<feature type="transmembrane region" description="Helical" evidence="9">
    <location>
        <begin position="156"/>
        <end position="175"/>
    </location>
</feature>
<evidence type="ECO:0000256" key="6">
    <source>
        <dbReference type="ARBA" id="ARBA00022840"/>
    </source>
</evidence>
<keyword evidence="5" id="KW-0547">Nucleotide-binding</keyword>
<gene>
    <name evidence="12" type="ORF">H8696_10090</name>
</gene>
<feature type="transmembrane region" description="Helical" evidence="9">
    <location>
        <begin position="52"/>
        <end position="77"/>
    </location>
</feature>
<dbReference type="GO" id="GO:0005886">
    <property type="term" value="C:plasma membrane"/>
    <property type="evidence" value="ECO:0007669"/>
    <property type="project" value="UniProtKB-SubCell"/>
</dbReference>
<evidence type="ECO:0000256" key="2">
    <source>
        <dbReference type="ARBA" id="ARBA00022448"/>
    </source>
</evidence>
<dbReference type="InterPro" id="IPR017871">
    <property type="entry name" value="ABC_transporter-like_CS"/>
</dbReference>
<evidence type="ECO:0000256" key="9">
    <source>
        <dbReference type="SAM" id="Phobius"/>
    </source>
</evidence>
<dbReference type="GO" id="GO:0016887">
    <property type="term" value="F:ATP hydrolysis activity"/>
    <property type="evidence" value="ECO:0007669"/>
    <property type="project" value="InterPro"/>
</dbReference>
<feature type="transmembrane region" description="Helical" evidence="9">
    <location>
        <begin position="236"/>
        <end position="259"/>
    </location>
</feature>
<dbReference type="Proteomes" id="UP000623172">
    <property type="component" value="Unassembled WGS sequence"/>
</dbReference>
<dbReference type="InterPro" id="IPR003439">
    <property type="entry name" value="ABC_transporter-like_ATP-bd"/>
</dbReference>
<evidence type="ECO:0000256" key="1">
    <source>
        <dbReference type="ARBA" id="ARBA00004651"/>
    </source>
</evidence>
<dbReference type="Pfam" id="PF00664">
    <property type="entry name" value="ABC_membrane"/>
    <property type="match status" value="1"/>
</dbReference>
<dbReference type="FunFam" id="1.20.1560.10:FF:000040">
    <property type="entry name" value="Multidrug ABC transporter ATP-binding protein"/>
    <property type="match status" value="1"/>
</dbReference>
<dbReference type="GO" id="GO:0005524">
    <property type="term" value="F:ATP binding"/>
    <property type="evidence" value="ECO:0007669"/>
    <property type="project" value="UniProtKB-KW"/>
</dbReference>
<dbReference type="SUPFAM" id="SSF52540">
    <property type="entry name" value="P-loop containing nucleoside triphosphate hydrolases"/>
    <property type="match status" value="1"/>
</dbReference>
<dbReference type="InterPro" id="IPR036640">
    <property type="entry name" value="ABC1_TM_sf"/>
</dbReference>
<evidence type="ECO:0000313" key="13">
    <source>
        <dbReference type="Proteomes" id="UP000623172"/>
    </source>
</evidence>
<accession>A0A926D5P0</accession>
<dbReference type="InterPro" id="IPR027417">
    <property type="entry name" value="P-loop_NTPase"/>
</dbReference>
<keyword evidence="7 9" id="KW-1133">Transmembrane helix</keyword>
<dbReference type="Gene3D" id="3.40.50.300">
    <property type="entry name" value="P-loop containing nucleotide triphosphate hydrolases"/>
    <property type="match status" value="1"/>
</dbReference>
<dbReference type="CDD" id="cd18548">
    <property type="entry name" value="ABC_6TM_Tm287_like"/>
    <property type="match status" value="1"/>
</dbReference>
<feature type="transmembrane region" description="Helical" evidence="9">
    <location>
        <begin position="279"/>
        <end position="297"/>
    </location>
</feature>
<evidence type="ECO:0000256" key="4">
    <source>
        <dbReference type="ARBA" id="ARBA00022692"/>
    </source>
</evidence>
<dbReference type="PROSITE" id="PS00211">
    <property type="entry name" value="ABC_TRANSPORTER_1"/>
    <property type="match status" value="1"/>
</dbReference>
<dbReference type="AlphaFoldDB" id="A0A926D5P0"/>
<sequence length="577" mass="63353">MTKLFRYLKSYVGAIAGVLVLVFLQCLAQLYMPDIMSRIVDEGIAGGAGTNYIIKQGGLMLLVAVGGSVATIGAAFLASRTAAGFCKDVRHDVFEHVEKYTLNEFDQIGTASLVTRTTNDITQMQQFLVMFLRMMLMAPMMAVGGIIMAAGKDGQLTWVLIGIIAVLFIIVMLIAGRTFPLFKSMQKKVDRINLVLREKLTGIRVIRAFNKDEYERKRFDEANTDLTRTAIRIQRIMAAMMPAVMFGMNMLAVVVVWVGGHRVVNMDLGVGDLMAFIQYGMQIMMALMMATMLFVQLPRASAAGSRISEVLGMKPEINDPELPQKPAEDQRGSVEFRDVTFRYPGAEEPTLEHISFRSGPGEVTAIIGGTGSGKSTLLNLILRFYDAESGEILVDGVNVKDMTRQELRDRIAYVPQKAVLFAGTVSENICQGKQDATDEEVHKAASIAQASGFVEEMEGGFEARIEQGGTNVSGGQRQRLSIARALVRKAKINLFDDSFSALDFKTEASLRRDLAKETEDATVIIVGQRVASIMNADHILVLDDGRIAGIGTHQELMQGCEVYREIVASQLSEEEIA</sequence>
<keyword evidence="2" id="KW-0813">Transport</keyword>
<protein>
    <submittedName>
        <fullName evidence="12">ABC transporter ATP-binding protein</fullName>
    </submittedName>
</protein>
<dbReference type="SMART" id="SM00382">
    <property type="entry name" value="AAA"/>
    <property type="match status" value="1"/>
</dbReference>
<dbReference type="InterPro" id="IPR039421">
    <property type="entry name" value="Type_1_exporter"/>
</dbReference>
<evidence type="ECO:0000259" key="10">
    <source>
        <dbReference type="PROSITE" id="PS50893"/>
    </source>
</evidence>